<organism evidence="1">
    <name type="scientific">marine sediment metagenome</name>
    <dbReference type="NCBI Taxonomy" id="412755"/>
    <lineage>
        <taxon>unclassified sequences</taxon>
        <taxon>metagenomes</taxon>
        <taxon>ecological metagenomes</taxon>
    </lineage>
</organism>
<dbReference type="PROSITE" id="PS51318">
    <property type="entry name" value="TAT"/>
    <property type="match status" value="1"/>
</dbReference>
<reference evidence="1" key="1">
    <citation type="journal article" date="2015" name="Nature">
        <title>Complex archaea that bridge the gap between prokaryotes and eukaryotes.</title>
        <authorList>
            <person name="Spang A."/>
            <person name="Saw J.H."/>
            <person name="Jorgensen S.L."/>
            <person name="Zaremba-Niedzwiedzka K."/>
            <person name="Martijn J."/>
            <person name="Lind A.E."/>
            <person name="van Eijk R."/>
            <person name="Schleper C."/>
            <person name="Guy L."/>
            <person name="Ettema T.J."/>
        </authorList>
    </citation>
    <scope>NUCLEOTIDE SEQUENCE</scope>
</reference>
<gene>
    <name evidence="1" type="ORF">LCGC14_2634430</name>
</gene>
<evidence type="ECO:0008006" key="2">
    <source>
        <dbReference type="Google" id="ProtNLM"/>
    </source>
</evidence>
<dbReference type="AlphaFoldDB" id="A0A0F9ALV4"/>
<dbReference type="Gene3D" id="3.40.190.10">
    <property type="entry name" value="Periplasmic binding protein-like II"/>
    <property type="match status" value="1"/>
</dbReference>
<dbReference type="InterPro" id="IPR006311">
    <property type="entry name" value="TAT_signal"/>
</dbReference>
<dbReference type="SUPFAM" id="SSF53850">
    <property type="entry name" value="Periplasmic binding protein-like II"/>
    <property type="match status" value="1"/>
</dbReference>
<dbReference type="EMBL" id="LAZR01045275">
    <property type="protein sequence ID" value="KKK99270.1"/>
    <property type="molecule type" value="Genomic_DNA"/>
</dbReference>
<proteinExistence type="predicted"/>
<name>A0A0F9ALV4_9ZZZZ</name>
<sequence length="209" mass="23858">MKEKKAKGISRRDLIKGAGAGLLDAGLGSNIIIPGRAYSAGKELKILQWAHFVPRYDKEWFDNFAKQWGDANGVKVTVDHVHISQVVARASAELAAGQGHDLIEFFAPPSHLEPAVQDLTDVNKEAEKMFGKQLDLAKRSSYNPNTNKFFGFCHGWVIDPGDYRKSLWAKVGKPEGPETWHSTRWMKDGLFLRIWIMYYQRRVYKLYYQ</sequence>
<comment type="caution">
    <text evidence="1">The sequence shown here is derived from an EMBL/GenBank/DDBJ whole genome shotgun (WGS) entry which is preliminary data.</text>
</comment>
<evidence type="ECO:0000313" key="1">
    <source>
        <dbReference type="EMBL" id="KKK99270.1"/>
    </source>
</evidence>
<protein>
    <recommendedName>
        <fullName evidence="2">Extracellular solute-binding protein</fullName>
    </recommendedName>
</protein>
<accession>A0A0F9ALV4</accession>